<comment type="caution">
    <text evidence="3">The sequence shown here is derived from an EMBL/GenBank/DDBJ whole genome shotgun (WGS) entry which is preliminary data.</text>
</comment>
<protein>
    <recommendedName>
        <fullName evidence="5">Tripartite tricarboxylate transporter substrate binding protein</fullName>
    </recommendedName>
</protein>
<evidence type="ECO:0000313" key="3">
    <source>
        <dbReference type="EMBL" id="OMG84768.1"/>
    </source>
</evidence>
<accession>A0A1R1JRQ2</accession>
<evidence type="ECO:0000313" key="4">
    <source>
        <dbReference type="Proteomes" id="UP000187251"/>
    </source>
</evidence>
<dbReference type="PANTHER" id="PTHR42928">
    <property type="entry name" value="TRICARBOXYLATE-BINDING PROTEIN"/>
    <property type="match status" value="1"/>
</dbReference>
<dbReference type="SUPFAM" id="SSF53850">
    <property type="entry name" value="Periplasmic binding protein-like II"/>
    <property type="match status" value="1"/>
</dbReference>
<keyword evidence="2" id="KW-0732">Signal</keyword>
<dbReference type="PIRSF" id="PIRSF017082">
    <property type="entry name" value="YflP"/>
    <property type="match status" value="1"/>
</dbReference>
<feature type="signal peptide" evidence="2">
    <location>
        <begin position="1"/>
        <end position="25"/>
    </location>
</feature>
<organism evidence="3 4">
    <name type="scientific">Alcaligenes xylosoxydans xylosoxydans</name>
    <name type="common">Achromobacter xylosoxidans</name>
    <dbReference type="NCBI Taxonomy" id="85698"/>
    <lineage>
        <taxon>Bacteria</taxon>
        <taxon>Pseudomonadati</taxon>
        <taxon>Pseudomonadota</taxon>
        <taxon>Betaproteobacteria</taxon>
        <taxon>Burkholderiales</taxon>
        <taxon>Alcaligenaceae</taxon>
        <taxon>Achromobacter</taxon>
    </lineage>
</organism>
<dbReference type="EMBL" id="MJMN01000018">
    <property type="protein sequence ID" value="OMG84768.1"/>
    <property type="molecule type" value="Genomic_DNA"/>
</dbReference>
<proteinExistence type="inferred from homology"/>
<sequence>MILRIASRLLAVLLATAHLSPGAMAAEPIHLIVPTPPGSASDALGRAISTPWSQIGGRPVVIENVAGAGGTIGTARLVRSPNDGSTLAILSSNHSINPALYKKLPYDGVTDVTPIIMIGNIPSMLVASPGLEANTVAELIRLAQSGKKELVEGVVSGTSYQMASEIFKQHADISTSRIPYKGSGEVLRDLMGGELDIGFVAAQAAAPLVAAGKLKGIAVTTKARIDLAAQVPTAAESGLPKFQIDIWLGVFGPAGMNAASIAARRKEIELALEKPEAKRAMQLQGVEAIHMTQPEILSFLKKDLERNREIIQRMGMTIY</sequence>
<name>A0A1R1JRQ2_ALCXX</name>
<dbReference type="AlphaFoldDB" id="A0A1R1JRQ2"/>
<dbReference type="InterPro" id="IPR042100">
    <property type="entry name" value="Bug_dom1"/>
</dbReference>
<dbReference type="Gene3D" id="3.40.190.10">
    <property type="entry name" value="Periplasmic binding protein-like II"/>
    <property type="match status" value="1"/>
</dbReference>
<dbReference type="Gene3D" id="3.40.190.150">
    <property type="entry name" value="Bordetella uptake gene, domain 1"/>
    <property type="match status" value="1"/>
</dbReference>
<dbReference type="InterPro" id="IPR005064">
    <property type="entry name" value="BUG"/>
</dbReference>
<dbReference type="PANTHER" id="PTHR42928:SF5">
    <property type="entry name" value="BLR1237 PROTEIN"/>
    <property type="match status" value="1"/>
</dbReference>
<evidence type="ECO:0008006" key="5">
    <source>
        <dbReference type="Google" id="ProtNLM"/>
    </source>
</evidence>
<feature type="chain" id="PRO_5013136654" description="Tripartite tricarboxylate transporter substrate binding protein" evidence="2">
    <location>
        <begin position="26"/>
        <end position="319"/>
    </location>
</feature>
<dbReference type="RefSeq" id="WP_076412854.1">
    <property type="nucleotide sequence ID" value="NZ_AP028040.1"/>
</dbReference>
<gene>
    <name evidence="3" type="ORF">BIZ92_28115</name>
</gene>
<evidence type="ECO:0000256" key="2">
    <source>
        <dbReference type="SAM" id="SignalP"/>
    </source>
</evidence>
<dbReference type="OrthoDB" id="8678477at2"/>
<dbReference type="Proteomes" id="UP000187251">
    <property type="component" value="Unassembled WGS sequence"/>
</dbReference>
<dbReference type="Pfam" id="PF03401">
    <property type="entry name" value="TctC"/>
    <property type="match status" value="1"/>
</dbReference>
<reference evidence="3 4" key="1">
    <citation type="submission" date="2016-09" db="EMBL/GenBank/DDBJ databases">
        <title>Phylogenomics of Achromobacter.</title>
        <authorList>
            <person name="Jeukens J."/>
            <person name="Freschi L."/>
            <person name="Vincent A.T."/>
            <person name="Emond-Rheault J.-G."/>
            <person name="Kukavica-Ibrulj I."/>
            <person name="Charette S.J."/>
            <person name="Levesque R.C."/>
        </authorList>
    </citation>
    <scope>NUCLEOTIDE SEQUENCE [LARGE SCALE GENOMIC DNA]</scope>
    <source>
        <strain evidence="3 4">AUS488</strain>
    </source>
</reference>
<evidence type="ECO:0000256" key="1">
    <source>
        <dbReference type="ARBA" id="ARBA00006987"/>
    </source>
</evidence>
<comment type="similarity">
    <text evidence="1">Belongs to the UPF0065 (bug) family.</text>
</comment>